<feature type="compositionally biased region" description="Basic and acidic residues" evidence="11">
    <location>
        <begin position="1200"/>
        <end position="1212"/>
    </location>
</feature>
<evidence type="ECO:0000256" key="3">
    <source>
        <dbReference type="ARBA" id="ARBA00022737"/>
    </source>
</evidence>
<evidence type="ECO:0000256" key="9">
    <source>
        <dbReference type="ARBA" id="ARBA00023242"/>
    </source>
</evidence>
<feature type="compositionally biased region" description="Basic and acidic residues" evidence="11">
    <location>
        <begin position="1221"/>
        <end position="1230"/>
    </location>
</feature>
<keyword evidence="4 10" id="KW-0863">Zinc-finger</keyword>
<feature type="region of interest" description="Disordered" evidence="11">
    <location>
        <begin position="760"/>
        <end position="793"/>
    </location>
</feature>
<evidence type="ECO:0000256" key="5">
    <source>
        <dbReference type="ARBA" id="ARBA00022833"/>
    </source>
</evidence>
<dbReference type="SMART" id="SM00355">
    <property type="entry name" value="ZnF_C2H2"/>
    <property type="match status" value="8"/>
</dbReference>
<comment type="similarity">
    <text evidence="1">Belongs to the krueppel C2H2-type zinc-finger protein family.</text>
</comment>
<feature type="compositionally biased region" description="Basic and acidic residues" evidence="11">
    <location>
        <begin position="1043"/>
        <end position="1056"/>
    </location>
</feature>
<feature type="region of interest" description="Disordered" evidence="11">
    <location>
        <begin position="1269"/>
        <end position="1327"/>
    </location>
</feature>
<proteinExistence type="inferred from homology"/>
<feature type="domain" description="C2H2-type" evidence="12">
    <location>
        <begin position="1105"/>
        <end position="1133"/>
    </location>
</feature>
<feature type="domain" description="C2H2-type" evidence="12">
    <location>
        <begin position="817"/>
        <end position="844"/>
    </location>
</feature>
<dbReference type="CDD" id="cd01650">
    <property type="entry name" value="RT_nLTR_like"/>
    <property type="match status" value="1"/>
</dbReference>
<name>A0A0P4VX79_SCYOL</name>
<dbReference type="InterPro" id="IPR036691">
    <property type="entry name" value="Endo/exonu/phosph_ase_sf"/>
</dbReference>
<accession>A0A0P4VX79</accession>
<feature type="domain" description="C2H2-type" evidence="12">
    <location>
        <begin position="1242"/>
        <end position="1274"/>
    </location>
</feature>
<dbReference type="PROSITE" id="PS00028">
    <property type="entry name" value="ZINC_FINGER_C2H2_1"/>
    <property type="match status" value="6"/>
</dbReference>
<keyword evidence="8" id="KW-0804">Transcription</keyword>
<evidence type="ECO:0000256" key="7">
    <source>
        <dbReference type="ARBA" id="ARBA00023125"/>
    </source>
</evidence>
<dbReference type="GO" id="GO:0008270">
    <property type="term" value="F:zinc ion binding"/>
    <property type="evidence" value="ECO:0007669"/>
    <property type="project" value="UniProtKB-KW"/>
</dbReference>
<reference evidence="14" key="1">
    <citation type="submission" date="2015-09" db="EMBL/GenBank/DDBJ databases">
        <title>Scylla olivacea transcriptome.</title>
        <authorList>
            <person name="Ikhwanuddin M."/>
        </authorList>
    </citation>
    <scope>NUCLEOTIDE SEQUENCE</scope>
</reference>
<evidence type="ECO:0000256" key="4">
    <source>
        <dbReference type="ARBA" id="ARBA00022771"/>
    </source>
</evidence>
<evidence type="ECO:0000259" key="13">
    <source>
        <dbReference type="PROSITE" id="PS50878"/>
    </source>
</evidence>
<keyword evidence="2" id="KW-0479">Metal-binding</keyword>
<dbReference type="SUPFAM" id="SSF56219">
    <property type="entry name" value="DNase I-like"/>
    <property type="match status" value="1"/>
</dbReference>
<dbReference type="InterPro" id="IPR043502">
    <property type="entry name" value="DNA/RNA_pol_sf"/>
</dbReference>
<dbReference type="PROSITE" id="PS50878">
    <property type="entry name" value="RT_POL"/>
    <property type="match status" value="1"/>
</dbReference>
<evidence type="ECO:0000256" key="11">
    <source>
        <dbReference type="SAM" id="MobiDB-lite"/>
    </source>
</evidence>
<dbReference type="InterPro" id="IPR036236">
    <property type="entry name" value="Znf_C2H2_sf"/>
</dbReference>
<sequence length="1407" mass="158646">MDRKNRAGGGVAACFKDGLQTQELEVAVPHLMEALFFRVVLADNSGLLLCVMYRPPRQGRAPLDFLTEELDTLLQRHKCSHVMIVGDLNFHMEQDAFSNLLTVQALTNHVTFPTHERGGLLDPVVTDLPEASISCQQLGPVGSSDHFAVLSQVELQTAREDAIPRTVWLWNRADWPSMKQDMENTDWESLLMGDAETKARTLTTRLLALQQQHVPSQVYLSRPGDPAWFGFRCRASAEAKHAAWVRYKRHPSRRNKTLHREACKRMTSICRWARNQLREDRRRKLSGPGVGNKTWWNLVKEQQGACHRETLPPLTRPDGSTATSSADKATLLAELFANKMKVDDSARPVPQLAPETDCTVTTVLVTAEQVERLLGAVDVGKATGPDDVSPRLLKHCARELSAPLTTVFTSCLREKKWPSVWKEARVVPVHKKNSRSEPNNYRPISLLSVMGKLLEKIVAAAIYQHLSENHLLSDRQFGFRPGRSTADLLLIISKDWQDALEEGLDTLVVALDIAGAFDRVWHAGLVKKLCAKGIQGNLLALLEDYLQGRTLRVVINGQASQPLPIQASVPQGSVLGPILWNIYIDDLLRQIPTLLAYADDCSLSRSYCRSDSQRAVRELNRQLRLVMEWGEAWQVSFAPEKTQAMVISRSPAASPAVSGCLFFGDQTLPLQEHVKLLGVTVDCGLRFDRHVAAVAHQVSQRVSALRRMSGNLDSRGILTLYKAQIRPCMEYSALSWMSSAPTHLQRLDAVQRRALRLVGMNGQQQQQQEEEESSSLLANSQKETPGSVEDDVDAAKEREMKDKQFITYVDEVGKKVWLCKVCDRSFGQSSNLYCHLRMHTGDKPYHCNVCPRAFRQISHLKDHMRRHTGAKPHRCSRCRKCFSQRSAVRRHIRVLHGGDAVALREPESGLTKEIIDTLSDECGLVSRGVKMGDSQASTDRLLENDEQLCKLPHKENIPHACRVCQKQFSQVSSFNAHTRKCRKLQTPQKVAAADNRSCEWGKSFAAQLLRHQEGCSLVQDDNDLENKTEKISRSGEECESDLKKSHCENTGDTENKKSRHKPAKAASINTLVTQNQFKCKECGEVLHGMTSYKAHLQAHGEELQQVCVVCGEAFKRASALRYHQSMKHGRQDRRYKDFCSIGYATVQEDDPEEDSVTVKVETESEESLSITDEDEREEEYGGREPYTRMKPRKTYLNRKSRQDLKRTRRDALKTTSNTTQKDIENDKEFNESSGENLESKSYVCSVCGMTFTRSSKLRHHIAMWCRGRHSTRNNTNRRQPRTERTPVKVSKVARKPENQRSKSAGNSPVACSTPDSLSERLVSKSNGDVPATSAVVKEGSVKQSSAALYCKTCDTCFPDKDSCDKHVCSPASEKPFRCEHCLLRFRRKAHLFNHYRRHTREASLEDL</sequence>
<keyword evidence="9" id="KW-0539">Nucleus</keyword>
<feature type="domain" description="C2H2-type" evidence="12">
    <location>
        <begin position="845"/>
        <end position="872"/>
    </location>
</feature>
<dbReference type="FunFam" id="3.30.160.60:FF:000100">
    <property type="entry name" value="Zinc finger 45-like"/>
    <property type="match status" value="1"/>
</dbReference>
<feature type="domain" description="C2H2-type" evidence="12">
    <location>
        <begin position="1077"/>
        <end position="1104"/>
    </location>
</feature>
<evidence type="ECO:0000256" key="6">
    <source>
        <dbReference type="ARBA" id="ARBA00023015"/>
    </source>
</evidence>
<evidence type="ECO:0000256" key="10">
    <source>
        <dbReference type="PROSITE-ProRule" id="PRU00042"/>
    </source>
</evidence>
<dbReference type="FunFam" id="3.30.160.60:FF:000608">
    <property type="entry name" value="zinc finger protein 286A isoform X1"/>
    <property type="match status" value="1"/>
</dbReference>
<protein>
    <submittedName>
        <fullName evidence="14">Uncharacterized protein</fullName>
    </submittedName>
</protein>
<dbReference type="Gene3D" id="3.60.10.10">
    <property type="entry name" value="Endonuclease/exonuclease/phosphatase"/>
    <property type="match status" value="1"/>
</dbReference>
<feature type="domain" description="C2H2-type" evidence="12">
    <location>
        <begin position="1376"/>
        <end position="1403"/>
    </location>
</feature>
<feature type="domain" description="Reverse transcriptase" evidence="13">
    <location>
        <begin position="410"/>
        <end position="681"/>
    </location>
</feature>
<feature type="compositionally biased region" description="Polar residues" evidence="11">
    <location>
        <begin position="1301"/>
        <end position="1316"/>
    </location>
</feature>
<dbReference type="Pfam" id="PF00096">
    <property type="entry name" value="zf-C2H2"/>
    <property type="match status" value="3"/>
</dbReference>
<evidence type="ECO:0000259" key="12">
    <source>
        <dbReference type="PROSITE" id="PS50157"/>
    </source>
</evidence>
<dbReference type="InterPro" id="IPR013087">
    <property type="entry name" value="Znf_C2H2_type"/>
</dbReference>
<dbReference type="EMBL" id="GDRN01111326">
    <property type="protein sequence ID" value="JAI56798.1"/>
    <property type="molecule type" value="Transcribed_RNA"/>
</dbReference>
<evidence type="ECO:0000256" key="1">
    <source>
        <dbReference type="ARBA" id="ARBA00006991"/>
    </source>
</evidence>
<organism evidence="14">
    <name type="scientific">Scylla olivacea</name>
    <name type="common">Orange mud crab</name>
    <name type="synonym">Cancer olivacea</name>
    <dbReference type="NCBI Taxonomy" id="85551"/>
    <lineage>
        <taxon>Eukaryota</taxon>
        <taxon>Metazoa</taxon>
        <taxon>Ecdysozoa</taxon>
        <taxon>Arthropoda</taxon>
        <taxon>Crustacea</taxon>
        <taxon>Multicrustacea</taxon>
        <taxon>Malacostraca</taxon>
        <taxon>Eumalacostraca</taxon>
        <taxon>Eucarida</taxon>
        <taxon>Decapoda</taxon>
        <taxon>Pleocyemata</taxon>
        <taxon>Brachyura</taxon>
        <taxon>Eubrachyura</taxon>
        <taxon>Portunoidea</taxon>
        <taxon>Portunidae</taxon>
        <taxon>Portuninae</taxon>
        <taxon>Scylla</taxon>
    </lineage>
</organism>
<evidence type="ECO:0000256" key="2">
    <source>
        <dbReference type="ARBA" id="ARBA00022723"/>
    </source>
</evidence>
<dbReference type="GO" id="GO:0071897">
    <property type="term" value="P:DNA biosynthetic process"/>
    <property type="evidence" value="ECO:0007669"/>
    <property type="project" value="UniProtKB-ARBA"/>
</dbReference>
<dbReference type="Pfam" id="PF00078">
    <property type="entry name" value="RVT_1"/>
    <property type="match status" value="1"/>
</dbReference>
<keyword evidence="5" id="KW-0862">Zinc</keyword>
<evidence type="ECO:0000313" key="14">
    <source>
        <dbReference type="EMBL" id="JAI56798.1"/>
    </source>
</evidence>
<feature type="region of interest" description="Disordered" evidence="11">
    <location>
        <begin position="1043"/>
        <end position="1064"/>
    </location>
</feature>
<dbReference type="Gene3D" id="3.30.160.60">
    <property type="entry name" value="Classic Zinc Finger"/>
    <property type="match status" value="6"/>
</dbReference>
<dbReference type="GO" id="GO:0003677">
    <property type="term" value="F:DNA binding"/>
    <property type="evidence" value="ECO:0007669"/>
    <property type="project" value="UniProtKB-KW"/>
</dbReference>
<keyword evidence="7" id="KW-0238">DNA-binding</keyword>
<feature type="domain" description="C2H2-type" evidence="12">
    <location>
        <begin position="959"/>
        <end position="990"/>
    </location>
</feature>
<dbReference type="PANTHER" id="PTHR19446">
    <property type="entry name" value="REVERSE TRANSCRIPTASES"/>
    <property type="match status" value="1"/>
</dbReference>
<feature type="compositionally biased region" description="Basic residues" evidence="11">
    <location>
        <begin position="1189"/>
        <end position="1199"/>
    </location>
</feature>
<dbReference type="SUPFAM" id="SSF57667">
    <property type="entry name" value="beta-beta-alpha zinc fingers"/>
    <property type="match status" value="4"/>
</dbReference>
<evidence type="ECO:0000256" key="8">
    <source>
        <dbReference type="ARBA" id="ARBA00023163"/>
    </source>
</evidence>
<dbReference type="SUPFAM" id="SSF56672">
    <property type="entry name" value="DNA/RNA polymerases"/>
    <property type="match status" value="1"/>
</dbReference>
<dbReference type="PROSITE" id="PS50157">
    <property type="entry name" value="ZINC_FINGER_C2H2_2"/>
    <property type="match status" value="8"/>
</dbReference>
<feature type="region of interest" description="Disordered" evidence="11">
    <location>
        <begin position="1148"/>
        <end position="1235"/>
    </location>
</feature>
<dbReference type="InterPro" id="IPR000477">
    <property type="entry name" value="RT_dom"/>
</dbReference>
<keyword evidence="6" id="KW-0805">Transcription regulation</keyword>
<feature type="domain" description="C2H2-type" evidence="12">
    <location>
        <begin position="873"/>
        <end position="901"/>
    </location>
</feature>
<keyword evidence="3" id="KW-0677">Repeat</keyword>
<feature type="compositionally biased region" description="Acidic residues" evidence="11">
    <location>
        <begin position="1163"/>
        <end position="1178"/>
    </location>
</feature>